<evidence type="ECO:0000313" key="1">
    <source>
        <dbReference type="EMBL" id="GHF92361.1"/>
    </source>
</evidence>
<dbReference type="AlphaFoldDB" id="A0A919EKL6"/>
<gene>
    <name evidence="1" type="ORF">GCM10017161_20580</name>
</gene>
<reference evidence="1" key="2">
    <citation type="submission" date="2020-09" db="EMBL/GenBank/DDBJ databases">
        <authorList>
            <person name="Sun Q."/>
            <person name="Kim S."/>
        </authorList>
    </citation>
    <scope>NUCLEOTIDE SEQUENCE</scope>
    <source>
        <strain evidence="1">KCTC 42731</strain>
    </source>
</reference>
<organism evidence="1 2">
    <name type="scientific">Thalassotalea marina</name>
    <dbReference type="NCBI Taxonomy" id="1673741"/>
    <lineage>
        <taxon>Bacteria</taxon>
        <taxon>Pseudomonadati</taxon>
        <taxon>Pseudomonadota</taxon>
        <taxon>Gammaproteobacteria</taxon>
        <taxon>Alteromonadales</taxon>
        <taxon>Colwelliaceae</taxon>
        <taxon>Thalassotalea</taxon>
    </lineage>
</organism>
<dbReference type="PANTHER" id="PTHR10151">
    <property type="entry name" value="ECTONUCLEOTIDE PYROPHOSPHATASE/PHOSPHODIESTERASE"/>
    <property type="match status" value="1"/>
</dbReference>
<dbReference type="Gene3D" id="3.40.720.10">
    <property type="entry name" value="Alkaline Phosphatase, subunit A"/>
    <property type="match status" value="1"/>
</dbReference>
<dbReference type="SUPFAM" id="SSF53649">
    <property type="entry name" value="Alkaline phosphatase-like"/>
    <property type="match status" value="1"/>
</dbReference>
<dbReference type="Pfam" id="PF01663">
    <property type="entry name" value="Phosphodiest"/>
    <property type="match status" value="1"/>
</dbReference>
<dbReference type="Proteomes" id="UP000623842">
    <property type="component" value="Unassembled WGS sequence"/>
</dbReference>
<reference evidence="1" key="1">
    <citation type="journal article" date="2014" name="Int. J. Syst. Evol. Microbiol.">
        <title>Complete genome sequence of Corynebacterium casei LMG S-19264T (=DSM 44701T), isolated from a smear-ripened cheese.</title>
        <authorList>
            <consortium name="US DOE Joint Genome Institute (JGI-PGF)"/>
            <person name="Walter F."/>
            <person name="Albersmeier A."/>
            <person name="Kalinowski J."/>
            <person name="Ruckert C."/>
        </authorList>
    </citation>
    <scope>NUCLEOTIDE SEQUENCE</scope>
    <source>
        <strain evidence="1">KCTC 42731</strain>
    </source>
</reference>
<dbReference type="CDD" id="cd16018">
    <property type="entry name" value="Enpp"/>
    <property type="match status" value="1"/>
</dbReference>
<dbReference type="PANTHER" id="PTHR10151:SF120">
    <property type="entry name" value="BIS(5'-ADENOSYL)-TRIPHOSPHATASE"/>
    <property type="match status" value="1"/>
</dbReference>
<proteinExistence type="predicted"/>
<dbReference type="Gene3D" id="3.30.1360.180">
    <property type="match status" value="1"/>
</dbReference>
<comment type="caution">
    <text evidence="1">The sequence shown here is derived from an EMBL/GenBank/DDBJ whole genome shotgun (WGS) entry which is preliminary data.</text>
</comment>
<dbReference type="EMBL" id="BNCK01000004">
    <property type="protein sequence ID" value="GHF92361.1"/>
    <property type="molecule type" value="Genomic_DNA"/>
</dbReference>
<protein>
    <submittedName>
        <fullName evidence="1">Alkaline phosphatase family protein</fullName>
    </submittedName>
</protein>
<dbReference type="GO" id="GO:0016787">
    <property type="term" value="F:hydrolase activity"/>
    <property type="evidence" value="ECO:0007669"/>
    <property type="project" value="UniProtKB-ARBA"/>
</dbReference>
<name>A0A919EKL6_9GAMM</name>
<dbReference type="InterPro" id="IPR017850">
    <property type="entry name" value="Alkaline_phosphatase_core_sf"/>
</dbReference>
<sequence>MHLLVKPYMFKFYIIAACILTSFSTFAKNPIILISIDGFAHKYLTMYKPPFISSLSKDGVISDGLKPVYPSKTFPNHISIVTGKYPAEHGIVHNKFYHRKLQENYKLGAGANDNRWLTAEPIWTIAEKHGIKTGVYFWPESEAKVSGIYPSYYFQYKHNTPNKDRLDKLVEWLKLPEPERPNLVITYFSTVDSAGHKYGTTSVELQNAIKELDALLASFFHRIEQETDLTPNILLVSDHGMVDIDSNVSILTKTLLQPFPQLRIVNGETQLYIYESNKNTLEQVKTHLTSVENSNHYKVYLAKDFPKHWQFGDKKAGIPDMIVEAIPPSVFVKPDFQVGKGKLHKGTHGFDALGNNDLDAIFIAKGPNINKGIVLPKFQNILVFDLMVTLLELEREITPGLHDKEIVLFQQIIKTKSEQN</sequence>
<evidence type="ECO:0000313" key="2">
    <source>
        <dbReference type="Proteomes" id="UP000623842"/>
    </source>
</evidence>
<accession>A0A919EKL6</accession>
<dbReference type="InterPro" id="IPR002591">
    <property type="entry name" value="Phosphodiest/P_Trfase"/>
</dbReference>
<keyword evidence="2" id="KW-1185">Reference proteome</keyword>